<keyword evidence="3" id="KW-1185">Reference proteome</keyword>
<dbReference type="InterPro" id="IPR033904">
    <property type="entry name" value="Trans_IPPS_HH"/>
</dbReference>
<dbReference type="GO" id="GO:0051996">
    <property type="term" value="F:squalene synthase [NAD(P)H] activity"/>
    <property type="evidence" value="ECO:0007669"/>
    <property type="project" value="InterPro"/>
</dbReference>
<dbReference type="RefSeq" id="WP_189513287.1">
    <property type="nucleotide sequence ID" value="NZ_BMXG01000007.1"/>
</dbReference>
<dbReference type="SFLD" id="SFLDG01212">
    <property type="entry name" value="Phytoene_synthase_like"/>
    <property type="match status" value="1"/>
</dbReference>
<gene>
    <name evidence="2" type="ORF">GCM10007047_13620</name>
</gene>
<dbReference type="PROSITE" id="PS01044">
    <property type="entry name" value="SQUALEN_PHYTOEN_SYN_1"/>
    <property type="match status" value="1"/>
</dbReference>
<dbReference type="InterPro" id="IPR008949">
    <property type="entry name" value="Isoprenoid_synthase_dom_sf"/>
</dbReference>
<dbReference type="InterPro" id="IPR044843">
    <property type="entry name" value="Trans_IPPS_bact-type"/>
</dbReference>
<dbReference type="SFLD" id="SFLDG01018">
    <property type="entry name" value="Squalene/Phytoene_Synthase_Lik"/>
    <property type="match status" value="1"/>
</dbReference>
<dbReference type="PROSITE" id="PS01045">
    <property type="entry name" value="SQUALEN_PHYTOEN_SYN_2"/>
    <property type="match status" value="1"/>
</dbReference>
<sequence length="311" mass="35005">MPKPLGNAITCKLPTNWETPQPESGWRRKPELAASLAVCKESTREHATSFFFASFPLPAEKKSAAYAIYAFCRWVDDVIDETPPDQQPDLATLQAELDSILAGESKLPFAPAFAEVTRQYAVPISFYVDLMEGCCWDRKPVEFVDFAELELYCYHVASVVGLIMSRIFGLKELAGVPRAIEMGIAMQLTNILRDVAEDFTRNRIYLPREELAEFGLNRDFLSTPNAADPRWRKFTRFQIDRARDYYCSGEIGLPYLDADGSRFCVRLMSRVYGGILGAIERKQSDVFSGRCYVPTRRKLVIAMGAAAAALH</sequence>
<dbReference type="InterPro" id="IPR019845">
    <property type="entry name" value="Squalene/phytoene_synthase_CS"/>
</dbReference>
<dbReference type="EMBL" id="BMXG01000007">
    <property type="protein sequence ID" value="GHB98872.1"/>
    <property type="molecule type" value="Genomic_DNA"/>
</dbReference>
<dbReference type="Pfam" id="PF00494">
    <property type="entry name" value="SQS_PSY"/>
    <property type="match status" value="1"/>
</dbReference>
<dbReference type="AlphaFoldDB" id="A0A8J3GDW6"/>
<dbReference type="InterPro" id="IPR002060">
    <property type="entry name" value="Squ/phyt_synthse"/>
</dbReference>
<keyword evidence="1" id="KW-0808">Transferase</keyword>
<proteinExistence type="predicted"/>
<evidence type="ECO:0000313" key="2">
    <source>
        <dbReference type="EMBL" id="GHB98872.1"/>
    </source>
</evidence>
<organism evidence="2 3">
    <name type="scientific">Cerasicoccus arenae</name>
    <dbReference type="NCBI Taxonomy" id="424488"/>
    <lineage>
        <taxon>Bacteria</taxon>
        <taxon>Pseudomonadati</taxon>
        <taxon>Verrucomicrobiota</taxon>
        <taxon>Opitutia</taxon>
        <taxon>Puniceicoccales</taxon>
        <taxon>Cerasicoccaceae</taxon>
        <taxon>Cerasicoccus</taxon>
    </lineage>
</organism>
<protein>
    <submittedName>
        <fullName evidence="2">Phytoene desaturase</fullName>
    </submittedName>
</protein>
<dbReference type="GO" id="GO:0016117">
    <property type="term" value="P:carotenoid biosynthetic process"/>
    <property type="evidence" value="ECO:0007669"/>
    <property type="project" value="UniProtKB-ARBA"/>
</dbReference>
<dbReference type="Gene3D" id="1.10.600.10">
    <property type="entry name" value="Farnesyl Diphosphate Synthase"/>
    <property type="match status" value="1"/>
</dbReference>
<dbReference type="Proteomes" id="UP000642829">
    <property type="component" value="Unassembled WGS sequence"/>
</dbReference>
<reference evidence="2" key="1">
    <citation type="journal article" date="2014" name="Int. J. Syst. Evol. Microbiol.">
        <title>Complete genome sequence of Corynebacterium casei LMG S-19264T (=DSM 44701T), isolated from a smear-ripened cheese.</title>
        <authorList>
            <consortium name="US DOE Joint Genome Institute (JGI-PGF)"/>
            <person name="Walter F."/>
            <person name="Albersmeier A."/>
            <person name="Kalinowski J."/>
            <person name="Ruckert C."/>
        </authorList>
    </citation>
    <scope>NUCLEOTIDE SEQUENCE</scope>
    <source>
        <strain evidence="2">KCTC 12870</strain>
    </source>
</reference>
<name>A0A8J3GDW6_9BACT</name>
<evidence type="ECO:0000256" key="1">
    <source>
        <dbReference type="ARBA" id="ARBA00022679"/>
    </source>
</evidence>
<dbReference type="SFLD" id="SFLDS00005">
    <property type="entry name" value="Isoprenoid_Synthase_Type_I"/>
    <property type="match status" value="1"/>
</dbReference>
<dbReference type="GO" id="GO:0004311">
    <property type="term" value="F:geranylgeranyl diphosphate synthase activity"/>
    <property type="evidence" value="ECO:0007669"/>
    <property type="project" value="InterPro"/>
</dbReference>
<accession>A0A8J3GDW6</accession>
<dbReference type="SUPFAM" id="SSF48576">
    <property type="entry name" value="Terpenoid synthases"/>
    <property type="match status" value="1"/>
</dbReference>
<dbReference type="PANTHER" id="PTHR31480">
    <property type="entry name" value="BIFUNCTIONAL LYCOPENE CYCLASE/PHYTOENE SYNTHASE"/>
    <property type="match status" value="1"/>
</dbReference>
<comment type="caution">
    <text evidence="2">The sequence shown here is derived from an EMBL/GenBank/DDBJ whole genome shotgun (WGS) entry which is preliminary data.</text>
</comment>
<dbReference type="CDD" id="cd00683">
    <property type="entry name" value="Trans_IPPS_HH"/>
    <property type="match status" value="1"/>
</dbReference>
<reference evidence="2" key="2">
    <citation type="submission" date="2020-09" db="EMBL/GenBank/DDBJ databases">
        <authorList>
            <person name="Sun Q."/>
            <person name="Kim S."/>
        </authorList>
    </citation>
    <scope>NUCLEOTIDE SEQUENCE</scope>
    <source>
        <strain evidence="2">KCTC 12870</strain>
    </source>
</reference>
<evidence type="ECO:0000313" key="3">
    <source>
        <dbReference type="Proteomes" id="UP000642829"/>
    </source>
</evidence>